<accession>A0A8H7E4R2</accession>
<comment type="caution">
    <text evidence="2">The sequence shown here is derived from an EMBL/GenBank/DDBJ whole genome shotgun (WGS) entry which is preliminary data.</text>
</comment>
<dbReference type="Proteomes" id="UP000606974">
    <property type="component" value="Unassembled WGS sequence"/>
</dbReference>
<evidence type="ECO:0000313" key="2">
    <source>
        <dbReference type="EMBL" id="KAF7510459.1"/>
    </source>
</evidence>
<proteinExistence type="predicted"/>
<reference evidence="2" key="1">
    <citation type="submission" date="2020-02" db="EMBL/GenBank/DDBJ databases">
        <authorList>
            <person name="Palmer J.M."/>
        </authorList>
    </citation>
    <scope>NUCLEOTIDE SEQUENCE</scope>
    <source>
        <strain evidence="2">EPUS1.4</strain>
        <tissue evidence="2">Thallus</tissue>
    </source>
</reference>
<name>A0A8H7E4R2_9EURO</name>
<organism evidence="2 3">
    <name type="scientific">Endocarpon pusillum</name>
    <dbReference type="NCBI Taxonomy" id="364733"/>
    <lineage>
        <taxon>Eukaryota</taxon>
        <taxon>Fungi</taxon>
        <taxon>Dikarya</taxon>
        <taxon>Ascomycota</taxon>
        <taxon>Pezizomycotina</taxon>
        <taxon>Eurotiomycetes</taxon>
        <taxon>Chaetothyriomycetidae</taxon>
        <taxon>Verrucariales</taxon>
        <taxon>Verrucariaceae</taxon>
        <taxon>Endocarpon</taxon>
    </lineage>
</organism>
<gene>
    <name evidence="2" type="ORF">GJ744_006738</name>
</gene>
<feature type="compositionally biased region" description="Low complexity" evidence="1">
    <location>
        <begin position="38"/>
        <end position="47"/>
    </location>
</feature>
<evidence type="ECO:0000256" key="1">
    <source>
        <dbReference type="SAM" id="MobiDB-lite"/>
    </source>
</evidence>
<dbReference type="AlphaFoldDB" id="A0A8H7E4R2"/>
<dbReference type="EMBL" id="JAACFV010000030">
    <property type="protein sequence ID" value="KAF7510459.1"/>
    <property type="molecule type" value="Genomic_DNA"/>
</dbReference>
<sequence>MVTAPFLFLPIRNKQTSDSDRPSRLAQSQINRIPALASPSHPNPHSQSHSHSHFRSQSWLPCREDWATDAIDLHLPKERRPGSVFVILKAVVHGQLSRWQNSIRRAWLPVSSSSAPLANSKSLLPVIPSSTAVKPAVVKTRANHSTSAPVQ</sequence>
<keyword evidence="3" id="KW-1185">Reference proteome</keyword>
<protein>
    <submittedName>
        <fullName evidence="2">Uncharacterized protein</fullName>
    </submittedName>
</protein>
<evidence type="ECO:0000313" key="3">
    <source>
        <dbReference type="Proteomes" id="UP000606974"/>
    </source>
</evidence>
<feature type="region of interest" description="Disordered" evidence="1">
    <location>
        <begin position="35"/>
        <end position="54"/>
    </location>
</feature>